<evidence type="ECO:0000313" key="4">
    <source>
        <dbReference type="Proteomes" id="UP000807716"/>
    </source>
</evidence>
<feature type="transmembrane region" description="Helical" evidence="1">
    <location>
        <begin position="79"/>
        <end position="99"/>
    </location>
</feature>
<sequence length="318" mass="36222">MSAAKIDASLLNTTTEIAMTSPTKAAKVIEKGVRVKRLSLLSSEDLRTPLIAWPTIAVSAGSLAVWASILYYGAHKRRVPAWLSFPVMTAAIFASFTPVHDATHYSVAKGKYKVEINELVGTLSGFPLMIPFGAYRQLHLLHHRYVNEPERDPDHWDATGPNILRPFKWFFPDFFWVSDAVRGRVKRPQVLQGLVFYAFFFAVLRRMHQKNMAYVKYWLVPLKMAHWLLVWLFAYVPHKMGEASGNIYKTTSVTGGILRSDGLNLAIPLLNQHLHNIHHLYPQLPFTHYSAIWQKHKDALIGAGTEIHAVYTHENKWL</sequence>
<protein>
    <recommendedName>
        <fullName evidence="2">Fatty acid desaturase domain-containing protein</fullName>
    </recommendedName>
</protein>
<comment type="caution">
    <text evidence="3">The sequence shown here is derived from an EMBL/GenBank/DDBJ whole genome shotgun (WGS) entry which is preliminary data.</text>
</comment>
<organism evidence="3 4">
    <name type="scientific">Actinomortierella ambigua</name>
    <dbReference type="NCBI Taxonomy" id="1343610"/>
    <lineage>
        <taxon>Eukaryota</taxon>
        <taxon>Fungi</taxon>
        <taxon>Fungi incertae sedis</taxon>
        <taxon>Mucoromycota</taxon>
        <taxon>Mortierellomycotina</taxon>
        <taxon>Mortierellomycetes</taxon>
        <taxon>Mortierellales</taxon>
        <taxon>Mortierellaceae</taxon>
        <taxon>Actinomortierella</taxon>
    </lineage>
</organism>
<accession>A0A9P6UBU9</accession>
<dbReference type="OrthoDB" id="10260134at2759"/>
<feature type="transmembrane region" description="Helical" evidence="1">
    <location>
        <begin position="214"/>
        <end position="236"/>
    </location>
</feature>
<gene>
    <name evidence="3" type="ORF">DFQ27_007764</name>
</gene>
<reference evidence="3" key="1">
    <citation type="journal article" date="2020" name="Fungal Divers.">
        <title>Resolving the Mortierellaceae phylogeny through synthesis of multi-gene phylogenetics and phylogenomics.</title>
        <authorList>
            <person name="Vandepol N."/>
            <person name="Liber J."/>
            <person name="Desiro A."/>
            <person name="Na H."/>
            <person name="Kennedy M."/>
            <person name="Barry K."/>
            <person name="Grigoriev I.V."/>
            <person name="Miller A.N."/>
            <person name="O'Donnell K."/>
            <person name="Stajich J.E."/>
            <person name="Bonito G."/>
        </authorList>
    </citation>
    <scope>NUCLEOTIDE SEQUENCE</scope>
    <source>
        <strain evidence="3">BC1065</strain>
    </source>
</reference>
<feature type="domain" description="Fatty acid desaturase" evidence="2">
    <location>
        <begin position="81"/>
        <end position="307"/>
    </location>
</feature>
<keyword evidence="1" id="KW-0812">Transmembrane</keyword>
<feature type="transmembrane region" description="Helical" evidence="1">
    <location>
        <begin position="119"/>
        <end position="135"/>
    </location>
</feature>
<evidence type="ECO:0000256" key="1">
    <source>
        <dbReference type="SAM" id="Phobius"/>
    </source>
</evidence>
<dbReference type="EMBL" id="JAAAJB010000062">
    <property type="protein sequence ID" value="KAG0268006.1"/>
    <property type="molecule type" value="Genomic_DNA"/>
</dbReference>
<dbReference type="Proteomes" id="UP000807716">
    <property type="component" value="Unassembled WGS sequence"/>
</dbReference>
<evidence type="ECO:0000313" key="3">
    <source>
        <dbReference type="EMBL" id="KAG0268006.1"/>
    </source>
</evidence>
<keyword evidence="4" id="KW-1185">Reference proteome</keyword>
<evidence type="ECO:0000259" key="2">
    <source>
        <dbReference type="Pfam" id="PF00487"/>
    </source>
</evidence>
<name>A0A9P6UBU9_9FUNG</name>
<dbReference type="AlphaFoldDB" id="A0A9P6UBU9"/>
<keyword evidence="1" id="KW-1133">Transmembrane helix</keyword>
<keyword evidence="1" id="KW-0472">Membrane</keyword>
<proteinExistence type="predicted"/>
<feature type="transmembrane region" description="Helical" evidence="1">
    <location>
        <begin position="50"/>
        <end position="72"/>
    </location>
</feature>
<dbReference type="InterPro" id="IPR005804">
    <property type="entry name" value="FA_desaturase_dom"/>
</dbReference>
<dbReference type="GO" id="GO:0006629">
    <property type="term" value="P:lipid metabolic process"/>
    <property type="evidence" value="ECO:0007669"/>
    <property type="project" value="InterPro"/>
</dbReference>
<dbReference type="Pfam" id="PF00487">
    <property type="entry name" value="FA_desaturase"/>
    <property type="match status" value="1"/>
</dbReference>